<organism evidence="1 2">
    <name type="scientific">Leptospira neocaledonica</name>
    <dbReference type="NCBI Taxonomy" id="2023192"/>
    <lineage>
        <taxon>Bacteria</taxon>
        <taxon>Pseudomonadati</taxon>
        <taxon>Spirochaetota</taxon>
        <taxon>Spirochaetia</taxon>
        <taxon>Leptospirales</taxon>
        <taxon>Leptospiraceae</taxon>
        <taxon>Leptospira</taxon>
    </lineage>
</organism>
<evidence type="ECO:0000313" key="2">
    <source>
        <dbReference type="Proteomes" id="UP000231843"/>
    </source>
</evidence>
<dbReference type="EMBL" id="NPEA01000010">
    <property type="protein sequence ID" value="PJZ75774.1"/>
    <property type="molecule type" value="Genomic_DNA"/>
</dbReference>
<protein>
    <submittedName>
        <fullName evidence="1">Uncharacterized protein</fullName>
    </submittedName>
</protein>
<dbReference type="AlphaFoldDB" id="A0A2M9ZUR8"/>
<accession>A0A2M9ZUR8</accession>
<comment type="caution">
    <text evidence="1">The sequence shown here is derived from an EMBL/GenBank/DDBJ whole genome shotgun (WGS) entry which is preliminary data.</text>
</comment>
<name>A0A2M9ZUR8_9LEPT</name>
<proteinExistence type="predicted"/>
<evidence type="ECO:0000313" key="1">
    <source>
        <dbReference type="EMBL" id="PJZ75774.1"/>
    </source>
</evidence>
<gene>
    <name evidence="1" type="ORF">CH365_17360</name>
</gene>
<reference evidence="1 2" key="1">
    <citation type="submission" date="2017-07" db="EMBL/GenBank/DDBJ databases">
        <title>Leptospira spp. isolated from tropical soils.</title>
        <authorList>
            <person name="Thibeaux R."/>
            <person name="Iraola G."/>
            <person name="Ferres I."/>
            <person name="Bierque E."/>
            <person name="Girault D."/>
            <person name="Soupe-Gilbert M.-E."/>
            <person name="Picardeau M."/>
            <person name="Goarant C."/>
        </authorList>
    </citation>
    <scope>NUCLEOTIDE SEQUENCE [LARGE SCALE GENOMIC DNA]</scope>
    <source>
        <strain evidence="1 2">ES4-C-A1</strain>
    </source>
</reference>
<sequence length="60" mass="6971">MTIPILTYCFFPEKRSVFFAYLPENRCLPSKPEKLVFPFLFQAVSRLYSEVGTSSSNLME</sequence>
<dbReference type="Proteomes" id="UP000231843">
    <property type="component" value="Unassembled WGS sequence"/>
</dbReference>
<keyword evidence="2" id="KW-1185">Reference proteome</keyword>